<evidence type="ECO:0000259" key="1">
    <source>
        <dbReference type="Pfam" id="PF01425"/>
    </source>
</evidence>
<dbReference type="OrthoDB" id="1879366at2759"/>
<dbReference type="GO" id="GO:0003824">
    <property type="term" value="F:catalytic activity"/>
    <property type="evidence" value="ECO:0007669"/>
    <property type="project" value="InterPro"/>
</dbReference>
<dbReference type="AlphaFoldDB" id="Q5AQV6"/>
<reference evidence="3" key="2">
    <citation type="journal article" date="2009" name="Fungal Genet. Biol.">
        <title>The 2008 update of the Aspergillus nidulans genome annotation: a community effort.</title>
        <authorList>
            <person name="Wortman J.R."/>
            <person name="Gilsenan J.M."/>
            <person name="Joardar V."/>
            <person name="Deegan J."/>
            <person name="Clutterbuck J."/>
            <person name="Andersen M.R."/>
            <person name="Archer D."/>
            <person name="Bencina M."/>
            <person name="Braus G."/>
            <person name="Coutinho P."/>
            <person name="von Dohren H."/>
            <person name="Doonan J."/>
            <person name="Driessen A.J."/>
            <person name="Durek P."/>
            <person name="Espeso E."/>
            <person name="Fekete E."/>
            <person name="Flipphi M."/>
            <person name="Estrada C.G."/>
            <person name="Geysens S."/>
            <person name="Goldman G."/>
            <person name="de Groot P.W."/>
            <person name="Hansen K."/>
            <person name="Harris S.D."/>
            <person name="Heinekamp T."/>
            <person name="Helmstaedt K."/>
            <person name="Henrissat B."/>
            <person name="Hofmann G."/>
            <person name="Homan T."/>
            <person name="Horio T."/>
            <person name="Horiuchi H."/>
            <person name="James S."/>
            <person name="Jones M."/>
            <person name="Karaffa L."/>
            <person name="Karanyi Z."/>
            <person name="Kato M."/>
            <person name="Keller N."/>
            <person name="Kelly D.E."/>
            <person name="Kiel J.A."/>
            <person name="Kim J.M."/>
            <person name="van der Klei I.J."/>
            <person name="Klis F.M."/>
            <person name="Kovalchuk A."/>
            <person name="Krasevec N."/>
            <person name="Kubicek C.P."/>
            <person name="Liu B."/>
            <person name="Maccabe A."/>
            <person name="Meyer V."/>
            <person name="Mirabito P."/>
            <person name="Miskei M."/>
            <person name="Mos M."/>
            <person name="Mullins J."/>
            <person name="Nelson D.R."/>
            <person name="Nielsen J."/>
            <person name="Oakley B.R."/>
            <person name="Osmani S.A."/>
            <person name="Pakula T."/>
            <person name="Paszewski A."/>
            <person name="Paulsen I."/>
            <person name="Pilsyk S."/>
            <person name="Pocsi I."/>
            <person name="Punt P.J."/>
            <person name="Ram A.F."/>
            <person name="Ren Q."/>
            <person name="Robellet X."/>
            <person name="Robson G."/>
            <person name="Seiboth B."/>
            <person name="van Solingen P."/>
            <person name="Specht T."/>
            <person name="Sun J."/>
            <person name="Taheri-Talesh N."/>
            <person name="Takeshita N."/>
            <person name="Ussery D."/>
            <person name="vanKuyk P.A."/>
            <person name="Visser H."/>
            <person name="van de Vondervoort P.J."/>
            <person name="de Vries R.P."/>
            <person name="Walton J."/>
            <person name="Xiang X."/>
            <person name="Xiong Y."/>
            <person name="Zeng A.P."/>
            <person name="Brandt B.W."/>
            <person name="Cornell M.J."/>
            <person name="van den Hondel C.A."/>
            <person name="Visser J."/>
            <person name="Oliver S.G."/>
            <person name="Turner G."/>
        </authorList>
    </citation>
    <scope>GENOME REANNOTATION</scope>
    <source>
        <strain evidence="3">FGSC A4 / ATCC 38163 / CBS 112.46 / NRRL 194 / M139</strain>
    </source>
</reference>
<protein>
    <recommendedName>
        <fullName evidence="1">Amidase domain-containing protein</fullName>
    </recommendedName>
</protein>
<feature type="domain" description="Amidase" evidence="1">
    <location>
        <begin position="92"/>
        <end position="209"/>
    </location>
</feature>
<feature type="domain" description="Amidase" evidence="1">
    <location>
        <begin position="218"/>
        <end position="550"/>
    </location>
</feature>
<reference evidence="3" key="1">
    <citation type="journal article" date="2005" name="Nature">
        <title>Sequencing of Aspergillus nidulans and comparative analysis with A. fumigatus and A. oryzae.</title>
        <authorList>
            <person name="Galagan J.E."/>
            <person name="Calvo S.E."/>
            <person name="Cuomo C."/>
            <person name="Ma L.J."/>
            <person name="Wortman J.R."/>
            <person name="Batzoglou S."/>
            <person name="Lee S.I."/>
            <person name="Basturkmen M."/>
            <person name="Spevak C.C."/>
            <person name="Clutterbuck J."/>
            <person name="Kapitonov V."/>
            <person name="Jurka J."/>
            <person name="Scazzocchio C."/>
            <person name="Farman M."/>
            <person name="Butler J."/>
            <person name="Purcell S."/>
            <person name="Harris S."/>
            <person name="Braus G.H."/>
            <person name="Draht O."/>
            <person name="Busch S."/>
            <person name="D'Enfert C."/>
            <person name="Bouchier C."/>
            <person name="Goldman G.H."/>
            <person name="Bell-Pedersen D."/>
            <person name="Griffiths-Jones S."/>
            <person name="Doonan J.H."/>
            <person name="Yu J."/>
            <person name="Vienken K."/>
            <person name="Pain A."/>
            <person name="Freitag M."/>
            <person name="Selker E.U."/>
            <person name="Archer D.B."/>
            <person name="Penalva M.A."/>
            <person name="Oakley B.R."/>
            <person name="Momany M."/>
            <person name="Tanaka T."/>
            <person name="Kumagai T."/>
            <person name="Asai K."/>
            <person name="Machida M."/>
            <person name="Nierman W.C."/>
            <person name="Denning D.W."/>
            <person name="Caddick M."/>
            <person name="Hynes M."/>
            <person name="Paoletti M."/>
            <person name="Fischer R."/>
            <person name="Miller B."/>
            <person name="Dyer P."/>
            <person name="Sachs M.S."/>
            <person name="Osmani S.A."/>
            <person name="Birren B.W."/>
        </authorList>
    </citation>
    <scope>NUCLEOTIDE SEQUENCE [LARGE SCALE GENOMIC DNA]</scope>
    <source>
        <strain evidence="3">FGSC A4 / ATCC 38163 / CBS 112.46 / NRRL 194 / M139</strain>
    </source>
</reference>
<dbReference type="InterPro" id="IPR023631">
    <property type="entry name" value="Amidase_dom"/>
</dbReference>
<organism evidence="2 3">
    <name type="scientific">Emericella nidulans (strain FGSC A4 / ATCC 38163 / CBS 112.46 / NRRL 194 / M139)</name>
    <name type="common">Aspergillus nidulans</name>
    <dbReference type="NCBI Taxonomy" id="227321"/>
    <lineage>
        <taxon>Eukaryota</taxon>
        <taxon>Fungi</taxon>
        <taxon>Dikarya</taxon>
        <taxon>Ascomycota</taxon>
        <taxon>Pezizomycotina</taxon>
        <taxon>Eurotiomycetes</taxon>
        <taxon>Eurotiomycetidae</taxon>
        <taxon>Eurotiales</taxon>
        <taxon>Aspergillaceae</taxon>
        <taxon>Aspergillus</taxon>
        <taxon>Aspergillus subgen. Nidulantes</taxon>
    </lineage>
</organism>
<proteinExistence type="predicted"/>
<dbReference type="Gene3D" id="3.90.1300.10">
    <property type="entry name" value="Amidase signature (AS) domain"/>
    <property type="match status" value="1"/>
</dbReference>
<dbReference type="STRING" id="227321.Q5AQV6"/>
<dbReference type="InterPro" id="IPR000120">
    <property type="entry name" value="Amidase"/>
</dbReference>
<accession>C8VQS7</accession>
<accession>Q5AQV6</accession>
<dbReference type="RefSeq" id="XP_682593.1">
    <property type="nucleotide sequence ID" value="XM_677501.1"/>
</dbReference>
<dbReference type="EMBL" id="BN001308">
    <property type="protein sequence ID" value="CBF87402.1"/>
    <property type="molecule type" value="Genomic_DNA"/>
</dbReference>
<dbReference type="VEuPathDB" id="FungiDB:AN9324"/>
<dbReference type="Pfam" id="PF01425">
    <property type="entry name" value="Amidase"/>
    <property type="match status" value="2"/>
</dbReference>
<evidence type="ECO:0000313" key="2">
    <source>
        <dbReference type="EMBL" id="CBF87402.1"/>
    </source>
</evidence>
<dbReference type="PANTHER" id="PTHR11895:SF171">
    <property type="entry name" value="AMIDASE DOMAIN-CONTAINING PROTEIN"/>
    <property type="match status" value="1"/>
</dbReference>
<evidence type="ECO:0000313" key="3">
    <source>
        <dbReference type="Proteomes" id="UP000000560"/>
    </source>
</evidence>
<dbReference type="InParanoid" id="Q5AQV6"/>
<keyword evidence="3" id="KW-1185">Reference proteome</keyword>
<gene>
    <name evidence="2" type="ORF">ANIA_09324</name>
</gene>
<dbReference type="HOGENOM" id="CLU_009600_18_0_1"/>
<name>Q5AQV6_EMENI</name>
<dbReference type="eggNOG" id="KOG1211">
    <property type="taxonomic scope" value="Eukaryota"/>
</dbReference>
<dbReference type="PANTHER" id="PTHR11895">
    <property type="entry name" value="TRANSAMIDASE"/>
    <property type="match status" value="1"/>
</dbReference>
<dbReference type="InterPro" id="IPR036928">
    <property type="entry name" value="AS_sf"/>
</dbReference>
<dbReference type="SUPFAM" id="SSF75304">
    <property type="entry name" value="Amidase signature (AS) enzymes"/>
    <property type="match status" value="1"/>
</dbReference>
<dbReference type="GeneID" id="2867793"/>
<sequence length="563" mass="59872">MPQPRSPVTADDLRNLAARYNITIKPGPEEDAYLLLLQSAEALHRIIRDTTDYVHPDLAPVPTRAPRGFRRLSSAENPLNAWSHVSNITAANPINTLLAGRTVVVKDNVSVAGLPTTLGIPAWLHSKAGEYQPSPIDATVVRRLFFAGATLKGTAVCESYSAAPVSFTSATGAVHNPWARGHTAGGSSSGCAALIGQRAVLKESGSAINGPHQGSPTVELAVGGDQGGSIRVPAAYTGVYGLKPTHGLVPYTGAVSLTPMIDHLGPMATKIEDIALMLKVMAGYDGLDSRMTPESPMPGQVKDYPSLVADFIKSAKSTTLQKPVMKVGVLREAFDFPGLSAEVRDTVLQNAKAYFSAAGADILEVSVPMHREAPAIWTVAARTSLADYGLAMKPPGYLSYAPDHIDTQWPPTQEMYDYLSAGNPTIMNLIFSTDYLRETFGTSVEFKGHRKVFELRAAYDAVLSDVDVLITPTVPTVAFEFPSSTKGGTEWGDIGERVTAAVGLSYNTCPFNVTGHPAMNVPCGLGGSDGKKLPIGMQVIGKRWDDEAVLKAAALFEMGRDGL</sequence>
<dbReference type="OMA" id="NPLGAWY"/>
<dbReference type="Proteomes" id="UP000000560">
    <property type="component" value="Chromosome VIII"/>
</dbReference>
<dbReference type="KEGG" id="ani:ANIA_09324"/>